<reference evidence="1" key="1">
    <citation type="submission" date="2023-10" db="EMBL/GenBank/DDBJ databases">
        <authorList>
            <person name="Rodriguez Cubillos JULIANA M."/>
            <person name="De Vega J."/>
        </authorList>
    </citation>
    <scope>NUCLEOTIDE SEQUENCE</scope>
</reference>
<accession>A0ACB0L7A3</accession>
<evidence type="ECO:0000313" key="2">
    <source>
        <dbReference type="Proteomes" id="UP001177021"/>
    </source>
</evidence>
<protein>
    <submittedName>
        <fullName evidence="1">Uncharacterized protein</fullName>
    </submittedName>
</protein>
<name>A0ACB0L7A3_TRIPR</name>
<keyword evidence="2" id="KW-1185">Reference proteome</keyword>
<comment type="caution">
    <text evidence="1">The sequence shown here is derived from an EMBL/GenBank/DDBJ whole genome shotgun (WGS) entry which is preliminary data.</text>
</comment>
<organism evidence="1 2">
    <name type="scientific">Trifolium pratense</name>
    <name type="common">Red clover</name>
    <dbReference type="NCBI Taxonomy" id="57577"/>
    <lineage>
        <taxon>Eukaryota</taxon>
        <taxon>Viridiplantae</taxon>
        <taxon>Streptophyta</taxon>
        <taxon>Embryophyta</taxon>
        <taxon>Tracheophyta</taxon>
        <taxon>Spermatophyta</taxon>
        <taxon>Magnoliopsida</taxon>
        <taxon>eudicotyledons</taxon>
        <taxon>Gunneridae</taxon>
        <taxon>Pentapetalae</taxon>
        <taxon>rosids</taxon>
        <taxon>fabids</taxon>
        <taxon>Fabales</taxon>
        <taxon>Fabaceae</taxon>
        <taxon>Papilionoideae</taxon>
        <taxon>50 kb inversion clade</taxon>
        <taxon>NPAAA clade</taxon>
        <taxon>Hologalegina</taxon>
        <taxon>IRL clade</taxon>
        <taxon>Trifolieae</taxon>
        <taxon>Trifolium</taxon>
    </lineage>
</organism>
<dbReference type="EMBL" id="CASHSV030000513">
    <property type="protein sequence ID" value="CAJ2665302.1"/>
    <property type="molecule type" value="Genomic_DNA"/>
</dbReference>
<dbReference type="Proteomes" id="UP001177021">
    <property type="component" value="Unassembled WGS sequence"/>
</dbReference>
<sequence>MLLFFEVFFAFTFLYTMPNRENEAAIEHLGLVTANVVVSNMMISMVDSTIMIVTIVLWVLVLVLDIIFLAKDAFHQLWEKRLYWLPKSEKTLEEQIRIAEEALERARDLRSLRLHYPKSRSGEDNLRKALSTEKQCGADLERALSAMQEELAEVQSSSYTKLDKANALVDGIEEKFSMVNKKLNDAAVRLAEASQKNAELVIEKNVSEAEKNPIAETKSSGYCIQPACIQPTCAMQPDCIRAACFLPRLLSGKSKIERKFRQKNDTHHQMMPLPELIAEPKSVPSLSFVGTQEYLAPEIIKGEGHGSAVDWRTFGIFLYELLFGRTPFKGSENRATPFNVVGQPLRFQESPSVSSAAMDLIRGLLVKEP</sequence>
<evidence type="ECO:0000313" key="1">
    <source>
        <dbReference type="EMBL" id="CAJ2665302.1"/>
    </source>
</evidence>
<proteinExistence type="predicted"/>
<gene>
    <name evidence="1" type="ORF">MILVUS5_LOCUS30308</name>
</gene>